<name>A0A0U4B7I7_9CAUD</name>
<accession>A0A0U4B7I7</accession>
<proteinExistence type="predicted"/>
<dbReference type="Proteomes" id="UP000224419">
    <property type="component" value="Genome"/>
</dbReference>
<evidence type="ECO:0000313" key="2">
    <source>
        <dbReference type="Proteomes" id="UP000224419"/>
    </source>
</evidence>
<sequence>MTRGQGSGKVVLTRFTRNLTRPKEPEMAKGLSNTEKAALNMIIAIGAQKYSFFDEGIVEGGGIWYSALVEETPLSPRLAARAVSKLVKDGRLIKSEKDEDGEQWVELTKLGAEVAKGLATEEPLPIVEDEPTKTTRKAPTAQVAAGTGCKCGCGTQVQGKNATYRPGHDAKHVSRLVAETKTTGKQPKETSQLSTRLFAKYIKAVSK</sequence>
<gene>
    <name evidence="1" type="primary">52</name>
    <name evidence="1" type="ORF">VULTURE_52</name>
</gene>
<protein>
    <submittedName>
        <fullName evidence="1">Uncharacterized protein</fullName>
    </submittedName>
</protein>
<dbReference type="EMBL" id="KU160671">
    <property type="protein sequence ID" value="ALY10717.1"/>
    <property type="molecule type" value="Genomic_DNA"/>
</dbReference>
<reference evidence="1 2" key="1">
    <citation type="submission" date="2015-11" db="EMBL/GenBank/DDBJ databases">
        <authorList>
            <person name="Chudoff D."/>
            <person name="Farina J."/>
            <person name="Dunbar D."/>
            <person name="Bradley K.W."/>
            <person name="Asai D.J."/>
            <person name="Jacobs-Sera D."/>
            <person name="Guerrero C.A."/>
            <person name="Bowman C.A."/>
            <person name="Russell D.A."/>
            <person name="Pope W.H."/>
            <person name="Hatfull G.F."/>
        </authorList>
    </citation>
    <scope>NUCLEOTIDE SEQUENCE [LARGE SCALE GENOMIC DNA]</scope>
</reference>
<evidence type="ECO:0000313" key="1">
    <source>
        <dbReference type="EMBL" id="ALY10717.1"/>
    </source>
</evidence>
<organism evidence="1 2">
    <name type="scientific">Arthrobacter phage Vulture</name>
    <dbReference type="NCBI Taxonomy" id="1772321"/>
    <lineage>
        <taxon>Viruses</taxon>
        <taxon>Duplodnaviria</taxon>
        <taxon>Heunggongvirae</taxon>
        <taxon>Uroviricota</taxon>
        <taxon>Caudoviricetes</taxon>
        <taxon>Korravirus</taxon>
        <taxon>Korravirus hunterdalle</taxon>
    </lineage>
</organism>